<evidence type="ECO:0000256" key="2">
    <source>
        <dbReference type="SAM" id="SignalP"/>
    </source>
</evidence>
<feature type="signal peptide" evidence="2">
    <location>
        <begin position="1"/>
        <end position="27"/>
    </location>
</feature>
<keyword evidence="5" id="KW-1185">Reference proteome</keyword>
<dbReference type="PANTHER" id="PTHR46825">
    <property type="entry name" value="D-ALANYL-D-ALANINE-CARBOXYPEPTIDASE/ENDOPEPTIDASE AMPH"/>
    <property type="match status" value="1"/>
</dbReference>
<evidence type="ECO:0000259" key="3">
    <source>
        <dbReference type="Pfam" id="PF00144"/>
    </source>
</evidence>
<evidence type="ECO:0000256" key="1">
    <source>
        <dbReference type="SAM" id="MobiDB-lite"/>
    </source>
</evidence>
<evidence type="ECO:0000313" key="5">
    <source>
        <dbReference type="Proteomes" id="UP001597024"/>
    </source>
</evidence>
<evidence type="ECO:0000313" key="4">
    <source>
        <dbReference type="EMBL" id="MFD0887983.1"/>
    </source>
</evidence>
<feature type="region of interest" description="Disordered" evidence="1">
    <location>
        <begin position="236"/>
        <end position="260"/>
    </location>
</feature>
<dbReference type="Pfam" id="PF00144">
    <property type="entry name" value="Beta-lactamase"/>
    <property type="match status" value="1"/>
</dbReference>
<dbReference type="GO" id="GO:0016787">
    <property type="term" value="F:hydrolase activity"/>
    <property type="evidence" value="ECO:0007669"/>
    <property type="project" value="UniProtKB-KW"/>
</dbReference>
<sequence>MSRARAVGLAGPASAMLALSVPAPATAADKVKLGDVRQAIENVAKTAGVVGAIGEVYVDGKRAGKGTAGSRLLGGKGGRIPTDSRYRVASQTKLMEATVILQLIGEGRLGLEDKLSDVLPEMAEHDHVDRAGEITVRQLLRRTSGIPDFAESGKFDVFDFTTSYKPIDLVKAARTVPRQGDPGQYRYSTTNYVLLGMIIEKVTGHDRAAEFKRRLFAPLGMKHTYPAAKVSDQINGRGARFQSSWQPRDRSATRKRRTRPAPALEQFVRRFIRQGELP</sequence>
<keyword evidence="4" id="KW-0378">Hydrolase</keyword>
<reference evidence="5" key="1">
    <citation type="journal article" date="2019" name="Int. J. Syst. Evol. Microbiol.">
        <title>The Global Catalogue of Microorganisms (GCM) 10K type strain sequencing project: providing services to taxonomists for standard genome sequencing and annotation.</title>
        <authorList>
            <consortium name="The Broad Institute Genomics Platform"/>
            <consortium name="The Broad Institute Genome Sequencing Center for Infectious Disease"/>
            <person name="Wu L."/>
            <person name="Ma J."/>
        </authorList>
    </citation>
    <scope>NUCLEOTIDE SEQUENCE [LARGE SCALE GENOMIC DNA]</scope>
    <source>
        <strain evidence="5">CCUG 62974</strain>
    </source>
</reference>
<dbReference type="SUPFAM" id="SSF56601">
    <property type="entry name" value="beta-lactamase/transpeptidase-like"/>
    <property type="match status" value="1"/>
</dbReference>
<protein>
    <submittedName>
        <fullName evidence="4">Serine hydrolase domain-containing protein</fullName>
        <ecNumber evidence="4">3.-.-.-</ecNumber>
    </submittedName>
</protein>
<feature type="domain" description="Beta-lactamase-related" evidence="3">
    <location>
        <begin position="36"/>
        <end position="232"/>
    </location>
</feature>
<dbReference type="EC" id="3.-.-.-" evidence="4"/>
<dbReference type="InterPro" id="IPR050491">
    <property type="entry name" value="AmpC-like"/>
</dbReference>
<name>A0ABW3DVY6_9ACTN</name>
<dbReference type="InterPro" id="IPR001466">
    <property type="entry name" value="Beta-lactam-related"/>
</dbReference>
<comment type="caution">
    <text evidence="4">The sequence shown here is derived from an EMBL/GenBank/DDBJ whole genome shotgun (WGS) entry which is preliminary data.</text>
</comment>
<dbReference type="InterPro" id="IPR012338">
    <property type="entry name" value="Beta-lactam/transpept-like"/>
</dbReference>
<dbReference type="EMBL" id="JBHTHX010001140">
    <property type="protein sequence ID" value="MFD0887983.1"/>
    <property type="molecule type" value="Genomic_DNA"/>
</dbReference>
<dbReference type="Proteomes" id="UP001597024">
    <property type="component" value="Unassembled WGS sequence"/>
</dbReference>
<dbReference type="Gene3D" id="3.40.710.10">
    <property type="entry name" value="DD-peptidase/beta-lactamase superfamily"/>
    <property type="match status" value="1"/>
</dbReference>
<accession>A0ABW3DVY6</accession>
<proteinExistence type="predicted"/>
<organism evidence="4 5">
    <name type="scientific">Streptosporangium algeriense</name>
    <dbReference type="NCBI Taxonomy" id="1682748"/>
    <lineage>
        <taxon>Bacteria</taxon>
        <taxon>Bacillati</taxon>
        <taxon>Actinomycetota</taxon>
        <taxon>Actinomycetes</taxon>
        <taxon>Streptosporangiales</taxon>
        <taxon>Streptosporangiaceae</taxon>
        <taxon>Streptosporangium</taxon>
    </lineage>
</organism>
<feature type="chain" id="PRO_5045064024" evidence="2">
    <location>
        <begin position="28"/>
        <end position="278"/>
    </location>
</feature>
<dbReference type="PANTHER" id="PTHR46825:SF7">
    <property type="entry name" value="D-ALANYL-D-ALANINE CARBOXYPEPTIDASE"/>
    <property type="match status" value="1"/>
</dbReference>
<gene>
    <name evidence="4" type="ORF">ACFQ08_25870</name>
</gene>
<keyword evidence="2" id="KW-0732">Signal</keyword>